<accession>A0ABS8BTP9</accession>
<dbReference type="PROSITE" id="PS51257">
    <property type="entry name" value="PROKAR_LIPOPROTEIN"/>
    <property type="match status" value="1"/>
</dbReference>
<reference evidence="3" key="1">
    <citation type="submission" date="2021-10" db="EMBL/GenBank/DDBJ databases">
        <title>Loktanella gaetbuli sp. nov., isolated from a tidal flat.</title>
        <authorList>
            <person name="Park S."/>
            <person name="Yoon J.-H."/>
        </authorList>
    </citation>
    <scope>NUCLEOTIDE SEQUENCE</scope>
    <source>
        <strain evidence="3">TSTF-M6</strain>
    </source>
</reference>
<dbReference type="PIRSF" id="PIRSF031900">
    <property type="entry name" value="UCP031900"/>
    <property type="match status" value="1"/>
</dbReference>
<feature type="chain" id="PRO_5046426716" evidence="1">
    <location>
        <begin position="24"/>
        <end position="291"/>
    </location>
</feature>
<keyword evidence="4" id="KW-1185">Reference proteome</keyword>
<protein>
    <submittedName>
        <fullName evidence="3">Esterase-like activity of phytase family protein</fullName>
    </submittedName>
</protein>
<sequence>MRALIVAALALLVGCQSVGDAQAEPTVTYLGRYVWNDSDPAFGGLSGLELSADGTRIWAQGDRGVLWTGVVTRDGDQVTGITTDPPRVLRISTGEPVSGATADPEGLALSADGTLFVSFEGLARVAAYPDLDGPAVRVPRPDMFRGLQNNSALEALAIGPDGALYTLPERSGGTHRPFPVYRYAGGVWTTVFDIARTDAFLPVGADIGPDGLLYLLERDFTGFGFRSRVRRLPLDGSASELLLQTRTGTHDNLEGISVWRDDAGDIRLTMVSDDNFRWFQTTEIVEYRVSD</sequence>
<dbReference type="InterPro" id="IPR014567">
    <property type="entry name" value="UCP031900"/>
</dbReference>
<evidence type="ECO:0000256" key="1">
    <source>
        <dbReference type="SAM" id="SignalP"/>
    </source>
</evidence>
<dbReference type="Gene3D" id="2.130.10.10">
    <property type="entry name" value="YVTN repeat-like/Quinoprotein amine dehydrogenase"/>
    <property type="match status" value="1"/>
</dbReference>
<name>A0ABS8BTP9_9RHOB</name>
<dbReference type="InterPro" id="IPR027372">
    <property type="entry name" value="Phytase-like_dom"/>
</dbReference>
<gene>
    <name evidence="3" type="ORF">LGQ03_07665</name>
</gene>
<evidence type="ECO:0000313" key="4">
    <source>
        <dbReference type="Proteomes" id="UP001138961"/>
    </source>
</evidence>
<evidence type="ECO:0000259" key="2">
    <source>
        <dbReference type="Pfam" id="PF13449"/>
    </source>
</evidence>
<dbReference type="Proteomes" id="UP001138961">
    <property type="component" value="Unassembled WGS sequence"/>
</dbReference>
<organism evidence="3 4">
    <name type="scientific">Loktanella gaetbuli</name>
    <dbReference type="NCBI Taxonomy" id="2881335"/>
    <lineage>
        <taxon>Bacteria</taxon>
        <taxon>Pseudomonadati</taxon>
        <taxon>Pseudomonadota</taxon>
        <taxon>Alphaproteobacteria</taxon>
        <taxon>Rhodobacterales</taxon>
        <taxon>Roseobacteraceae</taxon>
        <taxon>Loktanella</taxon>
    </lineage>
</organism>
<dbReference type="RefSeq" id="WP_226747933.1">
    <property type="nucleotide sequence ID" value="NZ_JAJATZ010000003.1"/>
</dbReference>
<keyword evidence="1" id="KW-0732">Signal</keyword>
<comment type="caution">
    <text evidence="3">The sequence shown here is derived from an EMBL/GenBank/DDBJ whole genome shotgun (WGS) entry which is preliminary data.</text>
</comment>
<dbReference type="EMBL" id="JAJATZ010000003">
    <property type="protein sequence ID" value="MCB5199115.1"/>
    <property type="molecule type" value="Genomic_DNA"/>
</dbReference>
<dbReference type="Pfam" id="PF13449">
    <property type="entry name" value="Phytase-like"/>
    <property type="match status" value="1"/>
</dbReference>
<dbReference type="SUPFAM" id="SSF101898">
    <property type="entry name" value="NHL repeat"/>
    <property type="match status" value="1"/>
</dbReference>
<proteinExistence type="predicted"/>
<dbReference type="InterPro" id="IPR015943">
    <property type="entry name" value="WD40/YVTN_repeat-like_dom_sf"/>
</dbReference>
<evidence type="ECO:0000313" key="3">
    <source>
        <dbReference type="EMBL" id="MCB5199115.1"/>
    </source>
</evidence>
<feature type="signal peptide" evidence="1">
    <location>
        <begin position="1"/>
        <end position="23"/>
    </location>
</feature>
<feature type="domain" description="Phytase-like" evidence="2">
    <location>
        <begin position="41"/>
        <end position="276"/>
    </location>
</feature>